<dbReference type="Proteomes" id="UP000184327">
    <property type="component" value="Unassembled WGS sequence"/>
</dbReference>
<evidence type="ECO:0000313" key="2">
    <source>
        <dbReference type="EMBL" id="SHE59292.1"/>
    </source>
</evidence>
<dbReference type="EMBL" id="FQUZ01000004">
    <property type="protein sequence ID" value="SHE59292.1"/>
    <property type="molecule type" value="Genomic_DNA"/>
</dbReference>
<keyword evidence="1" id="KW-0812">Transmembrane</keyword>
<protein>
    <submittedName>
        <fullName evidence="2">Type II secretory pathway, component PulK</fullName>
    </submittedName>
</protein>
<reference evidence="2 3" key="1">
    <citation type="submission" date="2016-11" db="EMBL/GenBank/DDBJ databases">
        <authorList>
            <person name="Jaros S."/>
            <person name="Januszkiewicz K."/>
            <person name="Wedrychowicz H."/>
        </authorList>
    </citation>
    <scope>NUCLEOTIDE SEQUENCE [LARGE SCALE GENOMIC DNA]</scope>
    <source>
        <strain evidence="2 3">DSM 16112</strain>
    </source>
</reference>
<gene>
    <name evidence="2" type="ORF">SAMN02745117_00551</name>
</gene>
<accession>A0A1M4URC7</accession>
<evidence type="ECO:0000256" key="1">
    <source>
        <dbReference type="SAM" id="Phobius"/>
    </source>
</evidence>
<dbReference type="RefSeq" id="WP_073354437.1">
    <property type="nucleotide sequence ID" value="NZ_FQUZ01000004.1"/>
</dbReference>
<proteinExistence type="predicted"/>
<dbReference type="OrthoDB" id="9180919at2"/>
<keyword evidence="1" id="KW-1133">Transmembrane helix</keyword>
<name>A0A1M4URC7_9BURK</name>
<sequence length="267" mass="28870">MRYTDTRSTRAGPPARHAGVALLAVLWVVAIMTVVATALVSTVRTERRTTQMERDSVEALALGQAAIALVVQQHRVQRQENPLDEANAYEMQFDGVTMPVRLEPVGGFLDVNHTPADILAQVIAAVAPEADAAALAQNWVQWRDEVQPGGQKRTIEVLEDLLQIPGFGYDLFVRLAPVLTTMNGAATQLDANLLNPELLTLLGLAAQNSGTEPPSARRNSYFYRITASVPLEGQVYRVTQDVMLDASMSGDGAPWQIVAASPAYAVP</sequence>
<dbReference type="AlphaFoldDB" id="A0A1M4URC7"/>
<organism evidence="2 3">
    <name type="scientific">Lampropedia hyalina DSM 16112</name>
    <dbReference type="NCBI Taxonomy" id="1122156"/>
    <lineage>
        <taxon>Bacteria</taxon>
        <taxon>Pseudomonadati</taxon>
        <taxon>Pseudomonadota</taxon>
        <taxon>Betaproteobacteria</taxon>
        <taxon>Burkholderiales</taxon>
        <taxon>Comamonadaceae</taxon>
        <taxon>Lampropedia</taxon>
    </lineage>
</organism>
<keyword evidence="3" id="KW-1185">Reference proteome</keyword>
<evidence type="ECO:0000313" key="3">
    <source>
        <dbReference type="Proteomes" id="UP000184327"/>
    </source>
</evidence>
<feature type="transmembrane region" description="Helical" evidence="1">
    <location>
        <begin position="20"/>
        <end position="43"/>
    </location>
</feature>
<dbReference type="STRING" id="1122156.SAMN02745117_00551"/>
<keyword evidence="1" id="KW-0472">Membrane</keyword>